<comment type="caution">
    <text evidence="2">The sequence shown here is derived from an EMBL/GenBank/DDBJ whole genome shotgun (WGS) entry which is preliminary data.</text>
</comment>
<evidence type="ECO:0008006" key="4">
    <source>
        <dbReference type="Google" id="ProtNLM"/>
    </source>
</evidence>
<protein>
    <recommendedName>
        <fullName evidence="4">F-box domain-containing protein</fullName>
    </recommendedName>
</protein>
<evidence type="ECO:0000313" key="2">
    <source>
        <dbReference type="EMBL" id="KAH6661037.1"/>
    </source>
</evidence>
<gene>
    <name evidence="2" type="ORF">BKA67DRAFT_531115</name>
</gene>
<reference evidence="2" key="1">
    <citation type="journal article" date="2021" name="Nat. Commun.">
        <title>Genetic determinants of endophytism in the Arabidopsis root mycobiome.</title>
        <authorList>
            <person name="Mesny F."/>
            <person name="Miyauchi S."/>
            <person name="Thiergart T."/>
            <person name="Pickel B."/>
            <person name="Atanasova L."/>
            <person name="Karlsson M."/>
            <person name="Huettel B."/>
            <person name="Barry K.W."/>
            <person name="Haridas S."/>
            <person name="Chen C."/>
            <person name="Bauer D."/>
            <person name="Andreopoulos W."/>
            <person name="Pangilinan J."/>
            <person name="LaButti K."/>
            <person name="Riley R."/>
            <person name="Lipzen A."/>
            <person name="Clum A."/>
            <person name="Drula E."/>
            <person name="Henrissat B."/>
            <person name="Kohler A."/>
            <person name="Grigoriev I.V."/>
            <person name="Martin F.M."/>
            <person name="Hacquard S."/>
        </authorList>
    </citation>
    <scope>NUCLEOTIDE SEQUENCE</scope>
    <source>
        <strain evidence="2">MPI-SDFR-AT-0073</strain>
    </source>
</reference>
<feature type="region of interest" description="Disordered" evidence="1">
    <location>
        <begin position="1"/>
        <end position="79"/>
    </location>
</feature>
<dbReference type="EMBL" id="JAGPXC010000001">
    <property type="protein sequence ID" value="KAH6661037.1"/>
    <property type="molecule type" value="Genomic_DNA"/>
</dbReference>
<dbReference type="Gene3D" id="3.80.10.10">
    <property type="entry name" value="Ribonuclease Inhibitor"/>
    <property type="match status" value="1"/>
</dbReference>
<feature type="compositionally biased region" description="Polar residues" evidence="1">
    <location>
        <begin position="63"/>
        <end position="75"/>
    </location>
</feature>
<dbReference type="SUPFAM" id="SSF52047">
    <property type="entry name" value="RNI-like"/>
    <property type="match status" value="1"/>
</dbReference>
<organism evidence="2 3">
    <name type="scientific">Truncatella angustata</name>
    <dbReference type="NCBI Taxonomy" id="152316"/>
    <lineage>
        <taxon>Eukaryota</taxon>
        <taxon>Fungi</taxon>
        <taxon>Dikarya</taxon>
        <taxon>Ascomycota</taxon>
        <taxon>Pezizomycotina</taxon>
        <taxon>Sordariomycetes</taxon>
        <taxon>Xylariomycetidae</taxon>
        <taxon>Amphisphaeriales</taxon>
        <taxon>Sporocadaceae</taxon>
        <taxon>Truncatella</taxon>
    </lineage>
</organism>
<dbReference type="Proteomes" id="UP000758603">
    <property type="component" value="Unassembled WGS sequence"/>
</dbReference>
<name>A0A9P9A407_9PEZI</name>
<proteinExistence type="predicted"/>
<dbReference type="AlphaFoldDB" id="A0A9P9A407"/>
<dbReference type="OrthoDB" id="5311681at2759"/>
<keyword evidence="3" id="KW-1185">Reference proteome</keyword>
<dbReference type="InterPro" id="IPR032675">
    <property type="entry name" value="LRR_dom_sf"/>
</dbReference>
<evidence type="ECO:0000256" key="1">
    <source>
        <dbReference type="SAM" id="MobiDB-lite"/>
    </source>
</evidence>
<feature type="compositionally biased region" description="Basic and acidic residues" evidence="1">
    <location>
        <begin position="18"/>
        <end position="35"/>
    </location>
</feature>
<evidence type="ECO:0000313" key="3">
    <source>
        <dbReference type="Proteomes" id="UP000758603"/>
    </source>
</evidence>
<accession>A0A9P9A407</accession>
<dbReference type="GeneID" id="70128230"/>
<sequence>MTTRRSNRLANLPAPEPVDNKQDALTKAGGGEKRKAPTGKSESRTAPASKAAKRAKVTAGGKPTTSNGRALSIQNEFGPIGPKDKISSLPPEIFTMIQDNILAPSAISALGRTSKRFYSLMMPKLYGRIAVAAMFHAHIPKLIRALEPLLSIGQKKQLKKEGKYKGQQERYQTGLDEKAKPICASYVRQFVAGVADPGKKHKYICDRYIEEAFKNMKNLEIVETRVLTESISHSIASLKNLKALRLIATNAAPGCLEPLASIKNLKHLEVEDHGYSSHGITFLQSMLRNSRTTLQSLSVNSHSYRLSRFLEDCEKDTKTNITGTSDRSHGFTVLKSFSLRGLTIDEDFINELDKTIYFSQLRELSLEYLKDPHCLLPNYLTKQAIFHQGTTSLSLRTLSLYMSARDYAHSPTQQDALFLAKCRFVASFDTLTSLELQDYGQYPINTISNPGLSDALLQAILKHKKLNELRINYRGVTSGYEVPYLNAKTVGILVDSLPQLRELEFAPDEAQMDAIGQALRRGSNLESVTCFPHASWARYPRPEQPGFDIISNILSAFLSNPQVSLTSTNNKFVWEDHYNLRRVSVSYKTWEIASTFEKRKRRGKQEMTPELMKVGGPDGTREVFYRQLANTWRIHVGYDPDFEWVAKHDKEL</sequence>
<dbReference type="RefSeq" id="XP_045965168.1">
    <property type="nucleotide sequence ID" value="XM_046099338.1"/>
</dbReference>